<protein>
    <submittedName>
        <fullName evidence="2">Uncharacterized protein</fullName>
    </submittedName>
</protein>
<dbReference type="AlphaFoldDB" id="A0A2T7PF80"/>
<feature type="transmembrane region" description="Helical" evidence="1">
    <location>
        <begin position="49"/>
        <end position="72"/>
    </location>
</feature>
<keyword evidence="1" id="KW-0472">Membrane</keyword>
<evidence type="ECO:0000256" key="1">
    <source>
        <dbReference type="SAM" id="Phobius"/>
    </source>
</evidence>
<accession>A0A2T7PF80</accession>
<gene>
    <name evidence="2" type="ORF">C0Q70_07509</name>
</gene>
<sequence>MLPGFKTDKVQAKDGFQGAQDSSLCGDRLLWGGFDIPARGCSGNRVADWWKACQAFSILGLLTIAGGLLAGIQHAVSENTAKASLAGIATCLSSTVFLTIEVAVFGAKSSESSAYQFDYGFYLSIAACVLSFISAVLFAVGLRL</sequence>
<dbReference type="EMBL" id="PZQS01000004">
    <property type="protein sequence ID" value="PVD32081.1"/>
    <property type="molecule type" value="Genomic_DNA"/>
</dbReference>
<evidence type="ECO:0000313" key="3">
    <source>
        <dbReference type="Proteomes" id="UP000245119"/>
    </source>
</evidence>
<proteinExistence type="predicted"/>
<keyword evidence="1" id="KW-0812">Transmembrane</keyword>
<feature type="transmembrane region" description="Helical" evidence="1">
    <location>
        <begin position="119"/>
        <end position="142"/>
    </location>
</feature>
<dbReference type="Gene3D" id="1.20.140.150">
    <property type="match status" value="1"/>
</dbReference>
<dbReference type="OrthoDB" id="6152455at2759"/>
<feature type="transmembrane region" description="Helical" evidence="1">
    <location>
        <begin position="84"/>
        <end position="107"/>
    </location>
</feature>
<organism evidence="2 3">
    <name type="scientific">Pomacea canaliculata</name>
    <name type="common">Golden apple snail</name>
    <dbReference type="NCBI Taxonomy" id="400727"/>
    <lineage>
        <taxon>Eukaryota</taxon>
        <taxon>Metazoa</taxon>
        <taxon>Spiralia</taxon>
        <taxon>Lophotrochozoa</taxon>
        <taxon>Mollusca</taxon>
        <taxon>Gastropoda</taxon>
        <taxon>Caenogastropoda</taxon>
        <taxon>Architaenioglossa</taxon>
        <taxon>Ampullarioidea</taxon>
        <taxon>Ampullariidae</taxon>
        <taxon>Pomacea</taxon>
    </lineage>
</organism>
<reference evidence="2 3" key="1">
    <citation type="submission" date="2018-04" db="EMBL/GenBank/DDBJ databases">
        <title>The genome of golden apple snail Pomacea canaliculata provides insight into stress tolerance and invasive adaptation.</title>
        <authorList>
            <person name="Liu C."/>
            <person name="Liu B."/>
            <person name="Ren Y."/>
            <person name="Zhang Y."/>
            <person name="Wang H."/>
            <person name="Li S."/>
            <person name="Jiang F."/>
            <person name="Yin L."/>
            <person name="Zhang G."/>
            <person name="Qian W."/>
            <person name="Fan W."/>
        </authorList>
    </citation>
    <scope>NUCLEOTIDE SEQUENCE [LARGE SCALE GENOMIC DNA]</scope>
    <source>
        <strain evidence="2">SZHN2017</strain>
        <tissue evidence="2">Muscle</tissue>
    </source>
</reference>
<name>A0A2T7PF80_POMCA</name>
<keyword evidence="3" id="KW-1185">Reference proteome</keyword>
<comment type="caution">
    <text evidence="2">The sequence shown here is derived from an EMBL/GenBank/DDBJ whole genome shotgun (WGS) entry which is preliminary data.</text>
</comment>
<evidence type="ECO:0000313" key="2">
    <source>
        <dbReference type="EMBL" id="PVD32081.1"/>
    </source>
</evidence>
<keyword evidence="1" id="KW-1133">Transmembrane helix</keyword>
<dbReference type="Proteomes" id="UP000245119">
    <property type="component" value="Linkage Group LG4"/>
</dbReference>